<dbReference type="HOGENOM" id="CLU_1730779_0_0_1"/>
<accession>H2YN07</accession>
<feature type="compositionally biased region" description="Polar residues" evidence="1">
    <location>
        <begin position="7"/>
        <end position="18"/>
    </location>
</feature>
<evidence type="ECO:0000256" key="1">
    <source>
        <dbReference type="SAM" id="MobiDB-lite"/>
    </source>
</evidence>
<dbReference type="AlphaFoldDB" id="H2YN07"/>
<evidence type="ECO:0000313" key="2">
    <source>
        <dbReference type="Ensembl" id="ENSCSAVP00000006709.1"/>
    </source>
</evidence>
<reference evidence="2" key="3">
    <citation type="submission" date="2025-09" db="UniProtKB">
        <authorList>
            <consortium name="Ensembl"/>
        </authorList>
    </citation>
    <scope>IDENTIFICATION</scope>
</reference>
<organism evidence="2 3">
    <name type="scientific">Ciona savignyi</name>
    <name type="common">Pacific transparent sea squirt</name>
    <dbReference type="NCBI Taxonomy" id="51511"/>
    <lineage>
        <taxon>Eukaryota</taxon>
        <taxon>Metazoa</taxon>
        <taxon>Chordata</taxon>
        <taxon>Tunicata</taxon>
        <taxon>Ascidiacea</taxon>
        <taxon>Phlebobranchia</taxon>
        <taxon>Cionidae</taxon>
        <taxon>Ciona</taxon>
    </lineage>
</organism>
<reference evidence="2" key="2">
    <citation type="submission" date="2025-08" db="UniProtKB">
        <authorList>
            <consortium name="Ensembl"/>
        </authorList>
    </citation>
    <scope>IDENTIFICATION</scope>
</reference>
<dbReference type="InParanoid" id="H2YN07"/>
<reference evidence="3" key="1">
    <citation type="submission" date="2003-08" db="EMBL/GenBank/DDBJ databases">
        <authorList>
            <person name="Birren B."/>
            <person name="Nusbaum C."/>
            <person name="Abebe A."/>
            <person name="Abouelleil A."/>
            <person name="Adekoya E."/>
            <person name="Ait-zahra M."/>
            <person name="Allen N."/>
            <person name="Allen T."/>
            <person name="An P."/>
            <person name="Anderson M."/>
            <person name="Anderson S."/>
            <person name="Arachchi H."/>
            <person name="Armbruster J."/>
            <person name="Bachantsang P."/>
            <person name="Baldwin J."/>
            <person name="Barry A."/>
            <person name="Bayul T."/>
            <person name="Blitshsteyn B."/>
            <person name="Bloom T."/>
            <person name="Blye J."/>
            <person name="Boguslavskiy L."/>
            <person name="Borowsky M."/>
            <person name="Boukhgalter B."/>
            <person name="Brunache A."/>
            <person name="Butler J."/>
            <person name="Calixte N."/>
            <person name="Calvo S."/>
            <person name="Camarata J."/>
            <person name="Campo K."/>
            <person name="Chang J."/>
            <person name="Cheshatsang Y."/>
            <person name="Citroen M."/>
            <person name="Collymore A."/>
            <person name="Considine T."/>
            <person name="Cook A."/>
            <person name="Cooke P."/>
            <person name="Corum B."/>
            <person name="Cuomo C."/>
            <person name="David R."/>
            <person name="Dawoe T."/>
            <person name="Degray S."/>
            <person name="Dodge S."/>
            <person name="Dooley K."/>
            <person name="Dorje P."/>
            <person name="Dorjee K."/>
            <person name="Dorris L."/>
            <person name="Duffey N."/>
            <person name="Dupes A."/>
            <person name="Elkins T."/>
            <person name="Engels R."/>
            <person name="Erickson J."/>
            <person name="Farina A."/>
            <person name="Faro S."/>
            <person name="Ferreira P."/>
            <person name="Fischer H."/>
            <person name="Fitzgerald M."/>
            <person name="Foley K."/>
            <person name="Gage D."/>
            <person name="Galagan J."/>
            <person name="Gearin G."/>
            <person name="Gnerre S."/>
            <person name="Gnirke A."/>
            <person name="Goyette A."/>
            <person name="Graham J."/>
            <person name="Grandbois E."/>
            <person name="Gyaltsen K."/>
            <person name="Hafez N."/>
            <person name="Hagopian D."/>
            <person name="Hagos B."/>
            <person name="Hall J."/>
            <person name="Hatcher B."/>
            <person name="Heller A."/>
            <person name="Higgins H."/>
            <person name="Honan T."/>
            <person name="Horn A."/>
            <person name="Houde N."/>
            <person name="Hughes L."/>
            <person name="Hulme W."/>
            <person name="Husby E."/>
            <person name="Iliev I."/>
            <person name="Jaffe D."/>
            <person name="Jones C."/>
            <person name="Kamal M."/>
            <person name="Kamat A."/>
            <person name="Kamvysselis M."/>
            <person name="Karlsson E."/>
            <person name="Kells C."/>
            <person name="Kieu A."/>
            <person name="Kisner P."/>
            <person name="Kodira C."/>
            <person name="Kulbokas E."/>
            <person name="Labutti K."/>
            <person name="Lama D."/>
            <person name="Landers T."/>
            <person name="Leger J."/>
            <person name="Levine S."/>
            <person name="Lewis D."/>
            <person name="Lewis T."/>
            <person name="Lindblad-toh K."/>
            <person name="Liu X."/>
            <person name="Lokyitsang T."/>
            <person name="Lokyitsang Y."/>
            <person name="Lucien O."/>
            <person name="Lui A."/>
            <person name="Ma L.J."/>
            <person name="Mabbitt R."/>
            <person name="Macdonald J."/>
            <person name="Maclean C."/>
            <person name="Major J."/>
            <person name="Manning J."/>
            <person name="Marabella R."/>
            <person name="Maru K."/>
            <person name="Matthews C."/>
            <person name="Mauceli E."/>
            <person name="Mccarthy M."/>
            <person name="Mcdonough S."/>
            <person name="Mcghee T."/>
            <person name="Meldrim J."/>
            <person name="Meneus L."/>
            <person name="Mesirov J."/>
            <person name="Mihalev A."/>
            <person name="Mihova T."/>
            <person name="Mikkelsen T."/>
            <person name="Mlenga V."/>
            <person name="Moru K."/>
            <person name="Mozes J."/>
            <person name="Mulrain L."/>
            <person name="Munson G."/>
            <person name="Naylor J."/>
            <person name="Newes C."/>
            <person name="Nguyen C."/>
            <person name="Nguyen N."/>
            <person name="Nguyen T."/>
            <person name="Nicol R."/>
            <person name="Nielsen C."/>
            <person name="Nizzari M."/>
            <person name="Norbu C."/>
            <person name="Norbu N."/>
            <person name="O'donnell P."/>
            <person name="Okoawo O."/>
            <person name="O'leary S."/>
            <person name="Omotosho B."/>
            <person name="O'neill K."/>
            <person name="Osman S."/>
            <person name="Parker S."/>
            <person name="Perrin D."/>
            <person name="Phunkhang P."/>
            <person name="Piqani B."/>
            <person name="Purcell S."/>
            <person name="Rachupka T."/>
            <person name="Ramasamy U."/>
            <person name="Rameau R."/>
            <person name="Ray V."/>
            <person name="Raymond C."/>
            <person name="Retta R."/>
            <person name="Richardson S."/>
            <person name="Rise C."/>
            <person name="Rodriguez J."/>
            <person name="Rogers J."/>
            <person name="Rogov P."/>
            <person name="Rutman M."/>
            <person name="Schupbach R."/>
            <person name="Seaman C."/>
            <person name="Settipalli S."/>
            <person name="Sharpe T."/>
            <person name="Sheridan J."/>
            <person name="Sherpa N."/>
            <person name="Shi J."/>
            <person name="Smirnov S."/>
            <person name="Smith C."/>
            <person name="Sougnez C."/>
            <person name="Spencer B."/>
            <person name="Stalker J."/>
            <person name="Stange-thomann N."/>
            <person name="Stavropoulos S."/>
            <person name="Stetson K."/>
            <person name="Stone C."/>
            <person name="Stone S."/>
            <person name="Stubbs M."/>
            <person name="Talamas J."/>
            <person name="Tchuinga P."/>
            <person name="Tenzing P."/>
            <person name="Tesfaye S."/>
            <person name="Theodore J."/>
            <person name="Thoulutsang Y."/>
            <person name="Topham K."/>
            <person name="Towey S."/>
            <person name="Tsamla T."/>
            <person name="Tsomo N."/>
            <person name="Vallee D."/>
            <person name="Vassiliev H."/>
            <person name="Venkataraman V."/>
            <person name="Vinson J."/>
            <person name="Vo A."/>
            <person name="Wade C."/>
            <person name="Wang S."/>
            <person name="Wangchuk T."/>
            <person name="Wangdi T."/>
            <person name="Whittaker C."/>
            <person name="Wilkinson J."/>
            <person name="Wu Y."/>
            <person name="Wyman D."/>
            <person name="Yadav S."/>
            <person name="Yang S."/>
            <person name="Yang X."/>
            <person name="Yeager S."/>
            <person name="Yee E."/>
            <person name="Young G."/>
            <person name="Zainoun J."/>
            <person name="Zembeck L."/>
            <person name="Zimmer A."/>
            <person name="Zody M."/>
            <person name="Lander E."/>
        </authorList>
    </citation>
    <scope>NUCLEOTIDE SEQUENCE [LARGE SCALE GENOMIC DNA]</scope>
</reference>
<protein>
    <submittedName>
        <fullName evidence="2">Uncharacterized protein</fullName>
    </submittedName>
</protein>
<dbReference type="Proteomes" id="UP000007875">
    <property type="component" value="Unassembled WGS sequence"/>
</dbReference>
<feature type="region of interest" description="Disordered" evidence="1">
    <location>
        <begin position="1"/>
        <end position="42"/>
    </location>
</feature>
<proteinExistence type="predicted"/>
<evidence type="ECO:0000313" key="3">
    <source>
        <dbReference type="Proteomes" id="UP000007875"/>
    </source>
</evidence>
<sequence length="151" mass="15961">MVVDDSPTATPVDISTSHVVDAEEDVENPSYCDVTTPTIDNGETYVNEDEARMSPSMGNVGVSLSKYEAGVNPRMGEGGVSPSKYEVGAIPTSGEVGGIPGTTKVGASDNIVKDKFSDNVGLDDKLGKLSQRTDREVEIMLLDFVDAPAEY</sequence>
<dbReference type="Ensembl" id="ENSCSAVT00000006795.1">
    <property type="protein sequence ID" value="ENSCSAVP00000006709.1"/>
    <property type="gene ID" value="ENSCSAVG00000004015.1"/>
</dbReference>
<name>H2YN07_CIOSA</name>
<keyword evidence="3" id="KW-1185">Reference proteome</keyword>